<reference evidence="11 12" key="1">
    <citation type="submission" date="2021-02" db="EMBL/GenBank/DDBJ databases">
        <title>Genome assembly of Pseudopithomyces chartarum.</title>
        <authorList>
            <person name="Jauregui R."/>
            <person name="Singh J."/>
            <person name="Voisey C."/>
        </authorList>
    </citation>
    <scope>NUCLEOTIDE SEQUENCE [LARGE SCALE GENOMIC DNA]</scope>
    <source>
        <strain evidence="11 12">AGR01</strain>
    </source>
</reference>
<feature type="transmembrane region" description="Helical" evidence="9">
    <location>
        <begin position="229"/>
        <end position="247"/>
    </location>
</feature>
<evidence type="ECO:0000256" key="5">
    <source>
        <dbReference type="ARBA" id="ARBA00022989"/>
    </source>
</evidence>
<dbReference type="GO" id="GO:0015798">
    <property type="term" value="P:myo-inositol transport"/>
    <property type="evidence" value="ECO:0007669"/>
    <property type="project" value="UniProtKB-ARBA"/>
</dbReference>
<dbReference type="Pfam" id="PF02668">
    <property type="entry name" value="TauD"/>
    <property type="match status" value="1"/>
</dbReference>
<feature type="transmembrane region" description="Helical" evidence="9">
    <location>
        <begin position="531"/>
        <end position="553"/>
    </location>
</feature>
<evidence type="ECO:0000313" key="12">
    <source>
        <dbReference type="Proteomes" id="UP001280581"/>
    </source>
</evidence>
<dbReference type="Gene3D" id="3.60.130.10">
    <property type="entry name" value="Clavaminate synthase-like"/>
    <property type="match status" value="1"/>
</dbReference>
<evidence type="ECO:0000256" key="3">
    <source>
        <dbReference type="ARBA" id="ARBA00022448"/>
    </source>
</evidence>
<evidence type="ECO:0000256" key="4">
    <source>
        <dbReference type="ARBA" id="ARBA00022692"/>
    </source>
</evidence>
<feature type="transmembrane region" description="Helical" evidence="9">
    <location>
        <begin position="501"/>
        <end position="524"/>
    </location>
</feature>
<evidence type="ECO:0000256" key="9">
    <source>
        <dbReference type="SAM" id="Phobius"/>
    </source>
</evidence>
<dbReference type="SUPFAM" id="SSF103473">
    <property type="entry name" value="MFS general substrate transporter"/>
    <property type="match status" value="1"/>
</dbReference>
<proteinExistence type="inferred from homology"/>
<protein>
    <recommendedName>
        <fullName evidence="10">Major facilitator superfamily (MFS) profile domain-containing protein</fullName>
    </recommendedName>
</protein>
<feature type="domain" description="Major facilitator superfamily (MFS) profile" evidence="10">
    <location>
        <begin position="120"/>
        <end position="653"/>
    </location>
</feature>
<dbReference type="PRINTS" id="PR00171">
    <property type="entry name" value="SUGRTRNSPORT"/>
</dbReference>
<keyword evidence="5 9" id="KW-1133">Transmembrane helix</keyword>
<dbReference type="PROSITE" id="PS50850">
    <property type="entry name" value="MFS"/>
    <property type="match status" value="1"/>
</dbReference>
<evidence type="ECO:0000256" key="8">
    <source>
        <dbReference type="SAM" id="MobiDB-lite"/>
    </source>
</evidence>
<keyword evidence="6" id="KW-0560">Oxidoreductase</keyword>
<keyword evidence="7 9" id="KW-0472">Membrane</keyword>
<dbReference type="InterPro" id="IPR003819">
    <property type="entry name" value="TauD/TfdA-like"/>
</dbReference>
<feature type="transmembrane region" description="Helical" evidence="9">
    <location>
        <begin position="165"/>
        <end position="187"/>
    </location>
</feature>
<feature type="transmembrane region" description="Helical" evidence="9">
    <location>
        <begin position="290"/>
        <end position="311"/>
    </location>
</feature>
<name>A0AAN6M784_9PLEO</name>
<comment type="similarity">
    <text evidence="2">Belongs to the major facilitator superfamily. Sugar transporter (TC 2.A.1.1) family.</text>
</comment>
<comment type="caution">
    <text evidence="11">The sequence shown here is derived from an EMBL/GenBank/DDBJ whole genome shotgun (WGS) entry which is preliminary data.</text>
</comment>
<dbReference type="InterPro" id="IPR036259">
    <property type="entry name" value="MFS_trans_sf"/>
</dbReference>
<dbReference type="InterPro" id="IPR003663">
    <property type="entry name" value="Sugar/inositol_transpt"/>
</dbReference>
<feature type="region of interest" description="Disordered" evidence="8">
    <location>
        <begin position="1"/>
        <end position="32"/>
    </location>
</feature>
<dbReference type="InterPro" id="IPR050814">
    <property type="entry name" value="Myo-inositol_Transporter"/>
</dbReference>
<evidence type="ECO:0000256" key="7">
    <source>
        <dbReference type="ARBA" id="ARBA00023136"/>
    </source>
</evidence>
<organism evidence="11 12">
    <name type="scientific">Pseudopithomyces chartarum</name>
    <dbReference type="NCBI Taxonomy" id="1892770"/>
    <lineage>
        <taxon>Eukaryota</taxon>
        <taxon>Fungi</taxon>
        <taxon>Dikarya</taxon>
        <taxon>Ascomycota</taxon>
        <taxon>Pezizomycotina</taxon>
        <taxon>Dothideomycetes</taxon>
        <taxon>Pleosporomycetidae</taxon>
        <taxon>Pleosporales</taxon>
        <taxon>Massarineae</taxon>
        <taxon>Didymosphaeriaceae</taxon>
        <taxon>Pseudopithomyces</taxon>
    </lineage>
</organism>
<dbReference type="GO" id="GO:0022857">
    <property type="term" value="F:transmembrane transporter activity"/>
    <property type="evidence" value="ECO:0007669"/>
    <property type="project" value="InterPro"/>
</dbReference>
<dbReference type="InterPro" id="IPR005828">
    <property type="entry name" value="MFS_sugar_transport-like"/>
</dbReference>
<dbReference type="GO" id="GO:0016491">
    <property type="term" value="F:oxidoreductase activity"/>
    <property type="evidence" value="ECO:0007669"/>
    <property type="project" value="UniProtKB-KW"/>
</dbReference>
<dbReference type="InterPro" id="IPR042098">
    <property type="entry name" value="TauD-like_sf"/>
</dbReference>
<feature type="transmembrane region" description="Helical" evidence="9">
    <location>
        <begin position="259"/>
        <end position="284"/>
    </location>
</feature>
<dbReference type="PANTHER" id="PTHR48020">
    <property type="entry name" value="PROTON MYO-INOSITOL COTRANSPORTER"/>
    <property type="match status" value="1"/>
</dbReference>
<evidence type="ECO:0000259" key="10">
    <source>
        <dbReference type="PROSITE" id="PS50850"/>
    </source>
</evidence>
<dbReference type="SUPFAM" id="SSF51197">
    <property type="entry name" value="Clavaminate synthase-like"/>
    <property type="match status" value="1"/>
</dbReference>
<feature type="transmembrane region" description="Helical" evidence="9">
    <location>
        <begin position="199"/>
        <end position="217"/>
    </location>
</feature>
<dbReference type="AlphaFoldDB" id="A0AAN6M784"/>
<keyword evidence="4 9" id="KW-0812">Transmembrane</keyword>
<comment type="subcellular location">
    <subcellularLocation>
        <location evidence="1">Membrane</location>
        <topology evidence="1">Multi-pass membrane protein</topology>
    </subcellularLocation>
</comment>
<feature type="transmembrane region" description="Helical" evidence="9">
    <location>
        <begin position="598"/>
        <end position="622"/>
    </location>
</feature>
<dbReference type="InterPro" id="IPR020846">
    <property type="entry name" value="MFS_dom"/>
</dbReference>
<feature type="region of interest" description="Disordered" evidence="8">
    <location>
        <begin position="412"/>
        <end position="431"/>
    </location>
</feature>
<keyword evidence="12" id="KW-1185">Reference proteome</keyword>
<gene>
    <name evidence="11" type="ORF">GRF29_8g627401</name>
</gene>
<evidence type="ECO:0000313" key="11">
    <source>
        <dbReference type="EMBL" id="KAK3215627.1"/>
    </source>
</evidence>
<feature type="transmembrane region" description="Helical" evidence="9">
    <location>
        <begin position="559"/>
        <end position="577"/>
    </location>
</feature>
<feature type="transmembrane region" description="Helical" evidence="9">
    <location>
        <begin position="628"/>
        <end position="649"/>
    </location>
</feature>
<evidence type="ECO:0000256" key="2">
    <source>
        <dbReference type="ARBA" id="ARBA00010992"/>
    </source>
</evidence>
<evidence type="ECO:0000256" key="6">
    <source>
        <dbReference type="ARBA" id="ARBA00023002"/>
    </source>
</evidence>
<dbReference type="GO" id="GO:0016020">
    <property type="term" value="C:membrane"/>
    <property type="evidence" value="ECO:0007669"/>
    <property type="project" value="UniProtKB-SubCell"/>
</dbReference>
<evidence type="ECO:0000256" key="1">
    <source>
        <dbReference type="ARBA" id="ARBA00004141"/>
    </source>
</evidence>
<dbReference type="PROSITE" id="PS00217">
    <property type="entry name" value="SUGAR_TRANSPORT_2"/>
    <property type="match status" value="1"/>
</dbReference>
<dbReference type="Gene3D" id="1.20.1250.20">
    <property type="entry name" value="MFS general substrate transporter like domains"/>
    <property type="match status" value="2"/>
</dbReference>
<dbReference type="EMBL" id="WVTA01000002">
    <property type="protein sequence ID" value="KAK3215627.1"/>
    <property type="molecule type" value="Genomic_DNA"/>
</dbReference>
<dbReference type="PANTHER" id="PTHR48020:SF40">
    <property type="entry name" value="MAJOR FACILITATOR SUPERFAMILY (MFS) PROFILE DOMAIN-CONTAINING PROTEIN"/>
    <property type="match status" value="1"/>
</dbReference>
<dbReference type="Pfam" id="PF00083">
    <property type="entry name" value="Sugar_tr"/>
    <property type="match status" value="2"/>
</dbReference>
<dbReference type="InterPro" id="IPR005829">
    <property type="entry name" value="Sugar_transporter_CS"/>
</dbReference>
<sequence length="1059" mass="117472">MAATQGQRAGPGSRKLTAGASRPAGPRETIDNPLLTIDDTVKRSTVGRTDLEEYVFNFANLADLKDRYELLLFGARLARDKHEAMSKYRDELTPQEMKLLQHESDKQTGFWQQSKFFRATIMTASLGGMIQGWTQSVNNGTIIGMPEEFNLCISREKCVGNTPDLWTFGMLNAIPLISAAICGTTVADPLQEYYLGRRGSVMLSCCITIASTIGASVTHNVTQLAICRAINGIALGAKASIVPIYAAETSPEHIRGAILANWQLADAAGIFLGFLANLIVVIYVENVHTSWRILTNTVLVPTIPLLLLIYLMPESPRYLMKHGKYKKALQAFITLQTTRLLASRDFMYAHAQLDFESRLLNGGVDECENLAERIAGSSSRVIQIEDNGTESISLAQKVVHKETATLETETLAAETLDSMSPQSTSDDSRPSRKENPYLYVIGVTGYFQRLRELWVNRRCRRALLSAGVAMISQQMTGVNTIAFLGTAVWQNSLGPAAPAKVSAIIGLVFGISNYLGGLPAYWLADRVGRSILLAIGLPNMAWSMLVFAMLFQIPEASSARVPLVSVFAVIFTLFYSPTAGTSPFSISAEVFPLVSREAGMAVSVAINLLGAGILVLVFPMLMHQIGTTGSLCMFAGLNVVAFVLVYLFVPETRRRTLEELQFTFDLRTRWHVSYRAHYIRRHFLDNWWKNMLGIQSNDSIGARTPRIPTLCPSCPTPLKYSGSLDHLDYFEITPIIGREYPTVQVTDVLNAPNAEDQIRDLAIIISERGVVFFRDQEDLSIVDQKKFCDLLGKLSGRPEDHGLHVHPIYRDPGNLTLPDGTTDENIYVINSEAQKKIYKTMTGRAPTEPRDLSREWHSDSTFEIVPSDFSFLKMEETPPHGGDTLWCSGYEIYDRMSPSFRSYLETLTATCSQPVFRSAAKAGSYEIMSPRGSPLNIGDEFAPKHPVVRTNRITGWKAIFAGAGLHVTNIDGVYSYEDQMIRDYVMRLISRNHDCIARMRWKKNSAAIWNNSCVWHAATPDTHLVDGNRVGVRASSIGEVPYLDPESKSRREALGIPIV</sequence>
<accession>A0AAN6M784</accession>
<dbReference type="GO" id="GO:0015791">
    <property type="term" value="P:polyol transmembrane transport"/>
    <property type="evidence" value="ECO:0007669"/>
    <property type="project" value="UniProtKB-ARBA"/>
</dbReference>
<dbReference type="Proteomes" id="UP001280581">
    <property type="component" value="Unassembled WGS sequence"/>
</dbReference>
<keyword evidence="3" id="KW-0813">Transport</keyword>